<dbReference type="PANTHER" id="PTHR38440">
    <property type="entry name" value="UPF0398 PROTEIN YPSA"/>
    <property type="match status" value="1"/>
</dbReference>
<dbReference type="RefSeq" id="WP_074636861.1">
    <property type="nucleotide sequence ID" value="NZ_FNDO01000011.1"/>
</dbReference>
<evidence type="ECO:0000313" key="1">
    <source>
        <dbReference type="EMBL" id="SDH72752.1"/>
    </source>
</evidence>
<organism evidence="1 2">
    <name type="scientific">Bacteroides ovatus</name>
    <dbReference type="NCBI Taxonomy" id="28116"/>
    <lineage>
        <taxon>Bacteria</taxon>
        <taxon>Pseudomonadati</taxon>
        <taxon>Bacteroidota</taxon>
        <taxon>Bacteroidia</taxon>
        <taxon>Bacteroidales</taxon>
        <taxon>Bacteroidaceae</taxon>
        <taxon>Bacteroides</taxon>
    </lineage>
</organism>
<evidence type="ECO:0000313" key="2">
    <source>
        <dbReference type="Proteomes" id="UP000181870"/>
    </source>
</evidence>
<dbReference type="InterPro" id="IPR010697">
    <property type="entry name" value="YspA"/>
</dbReference>
<accession>A0A1G8ES70</accession>
<dbReference type="EMBL" id="FNDO01000011">
    <property type="protein sequence ID" value="SDH72752.1"/>
    <property type="molecule type" value="Genomic_DNA"/>
</dbReference>
<proteinExistence type="predicted"/>
<dbReference type="SUPFAM" id="SSF102405">
    <property type="entry name" value="MCP/YpsA-like"/>
    <property type="match status" value="1"/>
</dbReference>
<dbReference type="Pfam" id="PF06908">
    <property type="entry name" value="YpsA"/>
    <property type="match status" value="1"/>
</dbReference>
<sequence>MEKILLNKSQSVAFTGHRNIDGNKRPELRVAVDNALIELYQSGYRNFINGMAMGFDLLAASAVIALKRRFSDVKLIAVVPYRNQSEKFSEYEQKRYQYALQNADEVIVLREKYSNGCLLRRNDYMLAHASGLIAFYDGKPKGGTFYTIRKASESSMPIINLFR</sequence>
<dbReference type="Proteomes" id="UP000181870">
    <property type="component" value="Unassembled WGS sequence"/>
</dbReference>
<name>A0A1G8ES70_BACOV</name>
<dbReference type="PANTHER" id="PTHR38440:SF1">
    <property type="entry name" value="UPF0398 PROTEIN SPR0331"/>
    <property type="match status" value="1"/>
</dbReference>
<dbReference type="Gene3D" id="3.40.50.450">
    <property type="match status" value="1"/>
</dbReference>
<protein>
    <submittedName>
        <fullName evidence="1">Uncharacterized SPBc2 prophage-derived protein YoqJ</fullName>
    </submittedName>
</protein>
<reference evidence="1 2" key="1">
    <citation type="submission" date="2016-10" db="EMBL/GenBank/DDBJ databases">
        <authorList>
            <person name="de Groot N.N."/>
        </authorList>
    </citation>
    <scope>NUCLEOTIDE SEQUENCE [LARGE SCALE GENOMIC DNA]</scope>
    <source>
        <strain evidence="1 2">NLAE-zl-C57</strain>
    </source>
</reference>
<gene>
    <name evidence="1" type="ORF">SAMN05192582_101167</name>
</gene>
<dbReference type="AlphaFoldDB" id="A0A1G8ES70"/>